<dbReference type="Proteomes" id="UP000294200">
    <property type="component" value="Unassembled WGS sequence"/>
</dbReference>
<accession>A0A4R0XJX3</accession>
<feature type="region of interest" description="Disordered" evidence="1">
    <location>
        <begin position="69"/>
        <end position="106"/>
    </location>
</feature>
<feature type="signal peptide" evidence="2">
    <location>
        <begin position="1"/>
        <end position="22"/>
    </location>
</feature>
<sequence>MKTLFHAALVASALVVPAVSFAQDVTAPLTRAQVRADLVQLEQAGYRPGDNDLHYPTDIQAAEARIHPQDATTPSSMAVGGGSMNGSSQSGAPSTPAGTHSIYFGH</sequence>
<dbReference type="AlphaFoldDB" id="A0A4R0XJX3"/>
<proteinExistence type="predicted"/>
<evidence type="ECO:0000256" key="2">
    <source>
        <dbReference type="SAM" id="SignalP"/>
    </source>
</evidence>
<dbReference type="EMBL" id="MWML01000065">
    <property type="protein sequence ID" value="TCG07459.1"/>
    <property type="molecule type" value="Genomic_DNA"/>
</dbReference>
<gene>
    <name evidence="3" type="ORF">BZM27_19180</name>
</gene>
<reference evidence="3 4" key="1">
    <citation type="submission" date="2017-02" db="EMBL/GenBank/DDBJ databases">
        <title>Paraburkholderia sophoroidis sp. nov. and Paraburkholderia steynii sp. nov. rhizobial symbionts of the fynbos legume Hypocalyptus sophoroides.</title>
        <authorList>
            <person name="Steenkamp E.T."/>
            <person name="Beukes C.W."/>
            <person name="Van Zyl E."/>
            <person name="Avontuur J."/>
            <person name="Chan W.Y."/>
            <person name="Hassen A."/>
            <person name="Palmer M."/>
            <person name="Mthombeni L."/>
            <person name="Phalane F."/>
            <person name="Sereme K."/>
            <person name="Venter S.N."/>
        </authorList>
    </citation>
    <scope>NUCLEOTIDE SEQUENCE [LARGE SCALE GENOMIC DNA]</scope>
    <source>
        <strain evidence="3 4">HC1.1ba</strain>
    </source>
</reference>
<evidence type="ECO:0000313" key="4">
    <source>
        <dbReference type="Proteomes" id="UP000294200"/>
    </source>
</evidence>
<evidence type="ECO:0000313" key="3">
    <source>
        <dbReference type="EMBL" id="TCG07459.1"/>
    </source>
</evidence>
<protein>
    <recommendedName>
        <fullName evidence="5">Purine-nucleoside phosphorylase</fullName>
    </recommendedName>
</protein>
<feature type="chain" id="PRO_5020931584" description="Purine-nucleoside phosphorylase" evidence="2">
    <location>
        <begin position="23"/>
        <end position="106"/>
    </location>
</feature>
<organism evidence="3 4">
    <name type="scientific">Paraburkholderia steynii</name>
    <dbReference type="NCBI Taxonomy" id="1245441"/>
    <lineage>
        <taxon>Bacteria</taxon>
        <taxon>Pseudomonadati</taxon>
        <taxon>Pseudomonadota</taxon>
        <taxon>Betaproteobacteria</taxon>
        <taxon>Burkholderiales</taxon>
        <taxon>Burkholderiaceae</taxon>
        <taxon>Paraburkholderia</taxon>
    </lineage>
</organism>
<dbReference type="Pfam" id="PF13663">
    <property type="entry name" value="DUF4148"/>
    <property type="match status" value="1"/>
</dbReference>
<comment type="caution">
    <text evidence="3">The sequence shown here is derived from an EMBL/GenBank/DDBJ whole genome shotgun (WGS) entry which is preliminary data.</text>
</comment>
<evidence type="ECO:0000256" key="1">
    <source>
        <dbReference type="SAM" id="MobiDB-lite"/>
    </source>
</evidence>
<keyword evidence="2" id="KW-0732">Signal</keyword>
<name>A0A4R0XJX3_9BURK</name>
<evidence type="ECO:0008006" key="5">
    <source>
        <dbReference type="Google" id="ProtNLM"/>
    </source>
</evidence>
<dbReference type="InterPro" id="IPR025421">
    <property type="entry name" value="DUF4148"/>
</dbReference>
<keyword evidence="4" id="KW-1185">Reference proteome</keyword>